<dbReference type="Pfam" id="PF24346">
    <property type="entry name" value="DUF7507"/>
    <property type="match status" value="1"/>
</dbReference>
<dbReference type="STRING" id="1925591.BI308_25920"/>
<feature type="domain" description="DUF7507" evidence="2">
    <location>
        <begin position="22"/>
        <end position="107"/>
    </location>
</feature>
<name>A0A1L9QCA8_9CYAN</name>
<dbReference type="InterPro" id="IPR055354">
    <property type="entry name" value="DUF7507"/>
</dbReference>
<protein>
    <recommendedName>
        <fullName evidence="2">DUF7507 domain-containing protein</fullName>
    </recommendedName>
</protein>
<proteinExistence type="predicted"/>
<evidence type="ECO:0000313" key="3">
    <source>
        <dbReference type="EMBL" id="OJJ11378.1"/>
    </source>
</evidence>
<evidence type="ECO:0000259" key="2">
    <source>
        <dbReference type="Pfam" id="PF24346"/>
    </source>
</evidence>
<organism evidence="3 4">
    <name type="scientific">Roseofilum reptotaenium AO1-A</name>
    <dbReference type="NCBI Taxonomy" id="1925591"/>
    <lineage>
        <taxon>Bacteria</taxon>
        <taxon>Bacillati</taxon>
        <taxon>Cyanobacteriota</taxon>
        <taxon>Cyanophyceae</taxon>
        <taxon>Desertifilales</taxon>
        <taxon>Desertifilaceae</taxon>
        <taxon>Roseofilum</taxon>
    </lineage>
</organism>
<dbReference type="AlphaFoldDB" id="A0A1L9QCA8"/>
<dbReference type="Proteomes" id="UP000183940">
    <property type="component" value="Unassembled WGS sequence"/>
</dbReference>
<evidence type="ECO:0000313" key="4">
    <source>
        <dbReference type="Proteomes" id="UP000183940"/>
    </source>
</evidence>
<evidence type="ECO:0000256" key="1">
    <source>
        <dbReference type="SAM" id="MobiDB-lite"/>
    </source>
</evidence>
<gene>
    <name evidence="3" type="ORF">BI308_25920</name>
</gene>
<keyword evidence="4" id="KW-1185">Reference proteome</keyword>
<feature type="region of interest" description="Disordered" evidence="1">
    <location>
        <begin position="1"/>
        <end position="22"/>
    </location>
</feature>
<reference evidence="3" key="1">
    <citation type="submission" date="2016-10" db="EMBL/GenBank/DDBJ databases">
        <title>CRISPR-Cas defence system in Roseofilum reptotaenium: evidence of a bacteriophage-cyanobacterium arms race in the coral black band disease.</title>
        <authorList>
            <person name="Buerger P."/>
            <person name="Wood-Charlson E.M."/>
            <person name="Weynberg K.D."/>
            <person name="Willis B."/>
            <person name="Van Oppen M.J."/>
        </authorList>
    </citation>
    <scope>NUCLEOTIDE SEQUENCE [LARGE SCALE GENOMIC DNA]</scope>
    <source>
        <strain evidence="3">AO1-A</strain>
    </source>
</reference>
<dbReference type="EMBL" id="MLAW01000119">
    <property type="protein sequence ID" value="OJJ11378.1"/>
    <property type="molecule type" value="Genomic_DNA"/>
</dbReference>
<sequence>MTLAAGENNPTLDAGIVQQPQNPGIEIEKSTNGVDADTPEEAVEITAGEAVTWTYEVTNTGDVSFDESEVVVTDDQEGAITNIVDQGDGDNILAPGETWIYEQTGVAQQLTGSGGAAYTFDFGGSSGLDGPNGNVRTFNSGALSVNASAFSRDQNGNWDEVFLGSFSSGLGVTDNSEGNGGNGTHRVDNVSEKNYILFEFSEEVVVDRAFMNSIINDSDITYWVVTQDNAFNNHNVLSDNFLSNLAFTEDNYTNSSSSRWADINAGEVSGNVLVIAAATSDPTPEDRFKLDKLDVQTVGESGIYQNIGTVVADGVEDSDPSHYVNGEPEPQNPGIKIEKSTNGVDADTLAESVEIAAGETVTWTYEVISSPMNKLRYK</sequence>
<accession>A0A1L9QCA8</accession>
<comment type="caution">
    <text evidence="3">The sequence shown here is derived from an EMBL/GenBank/DDBJ whole genome shotgun (WGS) entry which is preliminary data.</text>
</comment>